<feature type="compositionally biased region" description="Low complexity" evidence="1">
    <location>
        <begin position="489"/>
        <end position="500"/>
    </location>
</feature>
<feature type="region of interest" description="Disordered" evidence="1">
    <location>
        <begin position="1123"/>
        <end position="1154"/>
    </location>
</feature>
<proteinExistence type="predicted"/>
<dbReference type="EMBL" id="JROU02000457">
    <property type="protein sequence ID" value="OEH79231.1"/>
    <property type="molecule type" value="Genomic_DNA"/>
</dbReference>
<evidence type="ECO:0000313" key="2">
    <source>
        <dbReference type="EMBL" id="OEH79231.1"/>
    </source>
</evidence>
<keyword evidence="3" id="KW-1185">Reference proteome</keyword>
<protein>
    <submittedName>
        <fullName evidence="2">Uncharacterized protein</fullName>
    </submittedName>
</protein>
<comment type="caution">
    <text evidence="2">The sequence shown here is derived from an EMBL/GenBank/DDBJ whole genome shotgun (WGS) entry which is preliminary data.</text>
</comment>
<evidence type="ECO:0000313" key="3">
    <source>
        <dbReference type="Proteomes" id="UP000095192"/>
    </source>
</evidence>
<dbReference type="Proteomes" id="UP000095192">
    <property type="component" value="Unassembled WGS sequence"/>
</dbReference>
<sequence>MAAARALCPSLSAIGPPTASGSRLVPRSDGDLMEHFNLKLNTDQLLNAVMAEYVKLALEGVAKLRAQIQRQGGVDFLTRLELDSGTPHWKGASTEGPHAGKRPSKAEAVQNLEQTVPACSNPFPFFPLWGCVHGDTPAQRQCVQADAPGSLPGQLHRLRYPDPLKLYSNLQITAELDCTVPLRGLLQRCARPSPAVLGDLTRNSVVFGFFKSPFTTEAASQSPLLLLMKIRGYYNVSMPAPAATTTMAACVILVGLLFLGAHAFDTPKINPNLVVMFGLREEALEELEASGSLKALPLIGSSPHVLYNKKEVGIELQKDSYWKCTTGRWFLRVELSESGPVEALDPYPLASSVEYIDKATNKGMPLPSLLALQPLNPLAFSPYALTKDGNSLKGWKGTLACVEEGQPLQLFEGWPMFITRRACHFSCALCELLPAEYDKASWRREVAVLSVLVTEPTWDPSAEPSFSRFKDKEGVLIHLTLQVRRSESPVESPEASPFVSRDAVEAEETPPLSERPTRGPLGGEVVTLFSLMQNKFRDSYLSKNQWIEELRGRLETGRGCVLHSSRSSLAQEQIDAADTEAHWDYSTESSEEQEDLSEGAGWGEVEMEVPPWVAAPTGKKQANATREGYVVWLKCPQAPAIVQVPFEAVLRSLSPSLRRVASTVLSPYKRWKGPSLLSAIFFLLSSIFLWSKEESLSRLGVPLHRIPNGPLDVVGQLSYASALAGSREPWVSSVFGSSPVGAFFAPDGRYYQTPVAATSVPLRHRARIVGGSVASSLGLAAAVIAGMGVLATTLKGIGRVALKKSKEVARGILHRAPWRKGYSPLLDRLAHGLLKGQAKGGGTRQVLLMVFDSLDPPTEPEALTESSAARTGTDGVVQWLQQRLAAQVVLLPINVFKEPFGRRHQIVVNTRARMSVGDFTRGLLLPHCRNRVEKHPELLQLFSLALAEPIPQAAPLSAASNAEDNYALAFSPDEPTARVRLLSPSLAMSEAVKLLNVYKGAHFIVSVGASSSEGLPGENPSGLTLLSENSSNAKVWRALTNHCLVFRKKPIVSMAAASISMRLNLRLPPVQTESCEWPGSSPGALVVQHVPPGTTVKQLLAQLLEALRSHGLLSPCAAPPCTERAGVEESSGAEAARGAGSDGEPDATAAIVSPPMGGVASSASRVVATAAATPLLPDGLTERALALYVVKGHSGGERRPSIRGEHFGGSLDSRVTKLFANTGKEIDARENAKATQLTRVPFSSTVRDLLDNYGYDGVSFGFLYLPHRATTEADEEEPESTSSSSTGVFIHPLGKHLEVLSGATYNFATATFSFGPHQCALEPSRSQLSALLATQENQ</sequence>
<feature type="region of interest" description="Disordered" evidence="1">
    <location>
        <begin position="487"/>
        <end position="519"/>
    </location>
</feature>
<name>A0A1D3D6Z7_9EIME</name>
<feature type="compositionally biased region" description="Low complexity" evidence="1">
    <location>
        <begin position="1128"/>
        <end position="1139"/>
    </location>
</feature>
<dbReference type="VEuPathDB" id="ToxoDB:LOC34623279"/>
<accession>A0A1D3D6Z7</accession>
<reference evidence="2 3" key="1">
    <citation type="journal article" date="2016" name="BMC Genomics">
        <title>Comparative genomics reveals Cyclospora cayetanensis possesses coccidia-like metabolism and invasion components but unique surface antigens.</title>
        <authorList>
            <person name="Liu S."/>
            <person name="Wang L."/>
            <person name="Zheng H."/>
            <person name="Xu Z."/>
            <person name="Roellig D.M."/>
            <person name="Li N."/>
            <person name="Frace M.A."/>
            <person name="Tang K."/>
            <person name="Arrowood M.J."/>
            <person name="Moss D.M."/>
            <person name="Zhang L."/>
            <person name="Feng Y."/>
            <person name="Xiao L."/>
        </authorList>
    </citation>
    <scope>NUCLEOTIDE SEQUENCE [LARGE SCALE GENOMIC DNA]</scope>
    <source>
        <strain evidence="2 3">CHN_HEN01</strain>
    </source>
</reference>
<gene>
    <name evidence="2" type="ORF">cyc_07284</name>
</gene>
<evidence type="ECO:0000256" key="1">
    <source>
        <dbReference type="SAM" id="MobiDB-lite"/>
    </source>
</evidence>
<organism evidence="2 3">
    <name type="scientific">Cyclospora cayetanensis</name>
    <dbReference type="NCBI Taxonomy" id="88456"/>
    <lineage>
        <taxon>Eukaryota</taxon>
        <taxon>Sar</taxon>
        <taxon>Alveolata</taxon>
        <taxon>Apicomplexa</taxon>
        <taxon>Conoidasida</taxon>
        <taxon>Coccidia</taxon>
        <taxon>Eucoccidiorida</taxon>
        <taxon>Eimeriorina</taxon>
        <taxon>Eimeriidae</taxon>
        <taxon>Cyclospora</taxon>
    </lineage>
</organism>
<dbReference type="VEuPathDB" id="ToxoDB:cyc_07284"/>
<dbReference type="InParanoid" id="A0A1D3D6Z7"/>